<dbReference type="SMART" id="SM00826">
    <property type="entry name" value="PKS_DH"/>
    <property type="match status" value="1"/>
</dbReference>
<dbReference type="GO" id="GO:0004312">
    <property type="term" value="F:fatty acid synthase activity"/>
    <property type="evidence" value="ECO:0007669"/>
    <property type="project" value="TreeGrafter"/>
</dbReference>
<dbReference type="SMART" id="SM00823">
    <property type="entry name" value="PKS_PP"/>
    <property type="match status" value="2"/>
</dbReference>
<dbReference type="Pfam" id="PF08659">
    <property type="entry name" value="KR"/>
    <property type="match status" value="2"/>
</dbReference>
<dbReference type="InterPro" id="IPR049551">
    <property type="entry name" value="PKS_DH_C"/>
</dbReference>
<evidence type="ECO:0000256" key="1">
    <source>
        <dbReference type="ARBA" id="ARBA00004496"/>
    </source>
</evidence>
<dbReference type="Pfam" id="PF02801">
    <property type="entry name" value="Ketoacyl-synt_C"/>
    <property type="match status" value="1"/>
</dbReference>
<dbReference type="PROSITE" id="PS52004">
    <property type="entry name" value="KS3_2"/>
    <property type="match status" value="2"/>
</dbReference>
<dbReference type="GO" id="GO:0005886">
    <property type="term" value="C:plasma membrane"/>
    <property type="evidence" value="ECO:0007669"/>
    <property type="project" value="TreeGrafter"/>
</dbReference>
<dbReference type="InterPro" id="IPR049900">
    <property type="entry name" value="PKS_mFAS_DH"/>
</dbReference>
<dbReference type="GO" id="GO:0071770">
    <property type="term" value="P:DIM/DIP cell wall layer assembly"/>
    <property type="evidence" value="ECO:0007669"/>
    <property type="project" value="TreeGrafter"/>
</dbReference>
<dbReference type="PROSITE" id="PS50075">
    <property type="entry name" value="CARRIER"/>
    <property type="match status" value="2"/>
</dbReference>
<dbReference type="InterPro" id="IPR020806">
    <property type="entry name" value="PKS_PP-bd"/>
</dbReference>
<dbReference type="SUPFAM" id="SSF51735">
    <property type="entry name" value="NAD(P)-binding Rossmann-fold domains"/>
    <property type="match status" value="4"/>
</dbReference>
<dbReference type="FunFam" id="3.40.47.10:FF:000019">
    <property type="entry name" value="Polyketide synthase type I"/>
    <property type="match status" value="1"/>
</dbReference>
<evidence type="ECO:0000256" key="2">
    <source>
        <dbReference type="ARBA" id="ARBA00004792"/>
    </source>
</evidence>
<evidence type="ECO:0000256" key="6">
    <source>
        <dbReference type="ARBA" id="ARBA00022679"/>
    </source>
</evidence>
<evidence type="ECO:0000256" key="9">
    <source>
        <dbReference type="PROSITE-ProRule" id="PRU01363"/>
    </source>
</evidence>
<evidence type="ECO:0000259" key="12">
    <source>
        <dbReference type="PROSITE" id="PS52019"/>
    </source>
</evidence>
<dbReference type="Pfam" id="PF14765">
    <property type="entry name" value="PS-DH"/>
    <property type="match status" value="1"/>
</dbReference>
<evidence type="ECO:0000259" key="11">
    <source>
        <dbReference type="PROSITE" id="PS52004"/>
    </source>
</evidence>
<evidence type="ECO:0000256" key="5">
    <source>
        <dbReference type="ARBA" id="ARBA00022553"/>
    </source>
</evidence>
<keyword evidence="4" id="KW-0963">Cytoplasm</keyword>
<dbReference type="PROSITE" id="PS52019">
    <property type="entry name" value="PKS_MFAS_DH"/>
    <property type="match status" value="1"/>
</dbReference>
<dbReference type="InterPro" id="IPR036291">
    <property type="entry name" value="NAD(P)-bd_dom_sf"/>
</dbReference>
<dbReference type="SMART" id="SM00822">
    <property type="entry name" value="PKS_KR"/>
    <property type="match status" value="2"/>
</dbReference>
<feature type="region of interest" description="N-terminal hotdog fold" evidence="9">
    <location>
        <begin position="1340"/>
        <end position="1461"/>
    </location>
</feature>
<keyword evidence="7" id="KW-0677">Repeat</keyword>
<dbReference type="Gene3D" id="3.40.50.720">
    <property type="entry name" value="NAD(P)-binding Rossmann-like Domain"/>
    <property type="match status" value="2"/>
</dbReference>
<dbReference type="InterPro" id="IPR014031">
    <property type="entry name" value="Ketoacyl_synth_C"/>
</dbReference>
<proteinExistence type="predicted"/>
<feature type="domain" description="Carrier" evidence="10">
    <location>
        <begin position="2168"/>
        <end position="2242"/>
    </location>
</feature>
<comment type="pathway">
    <text evidence="2">Antibiotic biosynthesis.</text>
</comment>
<evidence type="ECO:0000256" key="4">
    <source>
        <dbReference type="ARBA" id="ARBA00022490"/>
    </source>
</evidence>
<feature type="domain" description="Carrier" evidence="10">
    <location>
        <begin position="574"/>
        <end position="651"/>
    </location>
</feature>
<dbReference type="Gene3D" id="1.10.1240.100">
    <property type="match status" value="1"/>
</dbReference>
<dbReference type="CDD" id="cd08953">
    <property type="entry name" value="KR_2_SDR_x"/>
    <property type="match status" value="2"/>
</dbReference>
<dbReference type="InterPro" id="IPR018201">
    <property type="entry name" value="Ketoacyl_synth_AS"/>
</dbReference>
<feature type="domain" description="Ketosynthase family 3 (KS3)" evidence="11">
    <location>
        <begin position="706"/>
        <end position="1143"/>
    </location>
</feature>
<dbReference type="InterPro" id="IPR009081">
    <property type="entry name" value="PP-bd_ACP"/>
</dbReference>
<dbReference type="PROSITE" id="PS00012">
    <property type="entry name" value="PHOSPHOPANTETHEINE"/>
    <property type="match status" value="1"/>
</dbReference>
<dbReference type="GO" id="GO:0004315">
    <property type="term" value="F:3-oxoacyl-[acyl-carrier-protein] synthase activity"/>
    <property type="evidence" value="ECO:0007669"/>
    <property type="project" value="InterPro"/>
</dbReference>
<dbReference type="InterPro" id="IPR006162">
    <property type="entry name" value="Ppantetheine_attach_site"/>
</dbReference>
<dbReference type="PANTHER" id="PTHR43775">
    <property type="entry name" value="FATTY ACID SYNTHASE"/>
    <property type="match status" value="1"/>
</dbReference>
<dbReference type="RefSeq" id="WP_096892281.1">
    <property type="nucleotide sequence ID" value="NZ_BAOS01000001.1"/>
</dbReference>
<dbReference type="PANTHER" id="PTHR43775:SF37">
    <property type="entry name" value="SI:DKEY-61P9.11"/>
    <property type="match status" value="1"/>
</dbReference>
<comment type="caution">
    <text evidence="13">The sequence shown here is derived from an EMBL/GenBank/DDBJ whole genome shotgun (WGS) entry which is preliminary data.</text>
</comment>
<dbReference type="InterPro" id="IPR049490">
    <property type="entry name" value="C883_1060-like_KR_N"/>
</dbReference>
<dbReference type="GO" id="GO:0031177">
    <property type="term" value="F:phosphopantetheine binding"/>
    <property type="evidence" value="ECO:0007669"/>
    <property type="project" value="InterPro"/>
</dbReference>
<dbReference type="Pfam" id="PF00550">
    <property type="entry name" value="PP-binding"/>
    <property type="match status" value="2"/>
</dbReference>
<feature type="active site" description="Proton acceptor; for dehydratase activity" evidence="9">
    <location>
        <position position="1369"/>
    </location>
</feature>
<dbReference type="Pfam" id="PF21394">
    <property type="entry name" value="Beta-ketacyl_N"/>
    <property type="match status" value="2"/>
</dbReference>
<feature type="domain" description="Ketosynthase family 3 (KS3)" evidence="11">
    <location>
        <begin position="2306"/>
        <end position="2589"/>
    </location>
</feature>
<evidence type="ECO:0000256" key="8">
    <source>
        <dbReference type="ARBA" id="ARBA00054155"/>
    </source>
</evidence>
<keyword evidence="3" id="KW-0596">Phosphopantetheine</keyword>
<keyword evidence="14" id="KW-1185">Reference proteome</keyword>
<dbReference type="InterPro" id="IPR016039">
    <property type="entry name" value="Thiolase-like"/>
</dbReference>
<evidence type="ECO:0000256" key="7">
    <source>
        <dbReference type="ARBA" id="ARBA00022737"/>
    </source>
</evidence>
<dbReference type="InterPro" id="IPR050091">
    <property type="entry name" value="PKS_NRPS_Biosynth_Enz"/>
</dbReference>
<dbReference type="Proteomes" id="UP000218542">
    <property type="component" value="Unassembled WGS sequence"/>
</dbReference>
<dbReference type="SUPFAM" id="SSF53901">
    <property type="entry name" value="Thiolase-like"/>
    <property type="match status" value="2"/>
</dbReference>
<sequence length="2589" mass="289004">MKYNQKEILEMFMNNQLDEDKAVEMIDQMQKEEDNHDMNNQQEERDTVNVNQPLHNNIYYRPVWEKIELIDKGENRVTGTILLFDRGQGTADELSAMLQGMSDSGEIIHVRPGSAYKKLAEDIYEINSESTEDYERLMVDLKEHGQIPSGIIHTWNYVQEDRDLPVNNEELEDSLKRGVYSVFNISRVLMNLEIKKSVRLLYLFHETKEKVQPQDVAVGGFARSIRLENPNFDYKTIQVKADNAHSVALFWAVRELQSDENNDHVEILYRDKERYVRRVTEPVQEKSVDKDNAAPDSVPLKENGVYLITGGAGGLGLIFSRYFSEKYRAKLVLAGRSEVDEEIREKLKGIEAFGGEAVYLQADVCSYVDMENVVREARKRYGSINGVIHGAGVIEDAFIMKKDKESFERVLNPKVYGLLNLDQVTAEEKLDFFVMFSSLTSVIGNMGQSDYASGNRYMDSYAELREQLRGSGKRSGVSLSINWPLWKDGGMRLHEESERLLFKISGMKPLSSETGIRAFESGMKSISTNPSQNQLIIAEGDKIKVDKLLNINVFDDRNKINRRQNKVDNTNYDELYKSLQQDLITIVAELLMIEADDLDIEADMSKYGFDSIVLVDLTNKINKKYNIGLLPTLFFEDKSMKEFCDYLIKEYEDALCNYYKDIVRDKNITTPGPQIESTIKRDQEFLEYNLDFNNRFNGFQSEEIRNDLIAIIGINGVFPESKNLETFWNNLESGKSLISEIPEQRWKWQEFFGDPHKEVNKTNSKWGGFIENVDKFNARFFNISPREAELMDPQQRIFLEIVWKTIEDAGYKVSAFSGTNTGLFVGVANCDYFEIQTRNHHEIEAYTSTGIAHSVLANRISYLLNLHGPSEPVDTACSSSLVAIHHAVRAIQNGDCEMAIAGGVNVILTPSVYITFSKAGMLAPDGRCKTFDKSANGYVRGEGAGAVLLKPFNKAVEDGDHIYAVIKGNAVNHGGHVSSLTVPNPDIQANLLVNAYGNAGIDPSTVSYIETHGTGTSLGDPVEINGLKKAFKELNKRLNRDTGGKNYCGVGSVKTNIGHLETAAGIAGVIKVLLAMKHRKIPATVNFKELNPYIEISESPFYIAAETREWNCLNDDNGNPVPRRAGVSSFGFGGANAHIVLEEYVDSRESNRNINSDEPAIIVLSAKRDEQLRDYAESLRDYVKSDIAKVDGSGVAGSPRYLGDIAYTLQTGRDAFDERLAVVAESCDELVRKLDDYLNGAKGIEGVYRGRVKSGGSREGRLGGTKEEKDFVLQLFNARRYSKIAAFWVEGAEIDWEVFNRNKGFRRISLPTYPFARERYWISTSDASGKMDTGIVRGLHPLVDVNESTLEEERFRKSFTGSEFYLKDHVVAGKETLPGVAYIEMARAAGEIAKGSPVTSIRNIVWASPITIDSKNREGREVIISIYPGDSTIGFEVSTEQEGGGKIVHTQGKIAYGPGDNRQVDLQTGEKEFAIEVIKGRCTAIKKREDIYRRFKAAGISYGTGFQCMEEIRSNGREALSRIKIPEVVKSGAGDYVLHPSLMDGALQSVMGLAEDDEAFQSGFYLPFALGGVEIIRPLTESCYAYVTIGDGDKKAGSGVKRYDISILDESGDVLVRLKGFSVRALRGGDLNKRTSVEVVERNERYYHPVWERVELTGTGGSRETGTILLLDRGEKEKGGQWLNREEIVKGGKIIHVIPGTAYKKLAANRYEIDPESSEDYEKLFKELGVRGLMPASILHTWNYVKEAGGLPNSKEALDSSLKMGIYAVFNISNAMMKCKIKERVRLLYLFDSTKGGVQPQDAALGGFAKTIRQENPKFDYRTIQIDSAEADSVVLDWVVRELQTEENQDHVEVLYRDNERYVRKVEEFVPEKIEKREKSGKESTIPASVPLKENGVYVITGGAGGLGLIFSRYLSEKYRAKLVLTGRSEVDEEIGEKLKGIEELGGEVVYLQADVCSNTDMEKVVREAKQRYGSVDGVIHGAGVIEDVFVMKKDKGSFERVLGPKVYGLLNLDRVTVEEELDFFVMFSSLASVIGNIGQSDYASGNRYMDSYAELRERLRGEGKRSGVSLSINWPLWKDGGMRLHEESERMLFKISGMKPLGSEAGIRAFECALASGKSQCIVIDGEREKVNRLLQISESAGIAVEEATEDSGAFSETGIKDDDLKGRVQQEMIGLLSEQLKVEKSEIDIDADISEYGVDSIMIMNMMNEMEQRYGKVVEASVIMEHPTVSSMSDYLIEKKIIPLERIFGTTEDTKIEVVAEGDINRLKEEAVILPIKRTQRPRFVDSKSVGVKGIARPEGGPESGKIAIIGMSGCFPGSKDLERFWENLRDGKDLIMDVPEQRWNIEEYFSLDKAAFNKAYSRWGGFIEDIEMFDAGFFGISESDAAGIDPQHRILLERTQELLDRCGYTKDEMSRSRTGVYIGGGSSKYNSMGEFSGDQAGNIVVNLIQNMMAARISDFYDLRGPSLTMDTACSSSLVAIHNACQCLRGGEIEMAITGGVELLLDSSGHVAFSQAKVLSDDGVSHVFDKKANGFVLGEGSGLVLLKRLENAIRDGDQIDGVILGSAVINDGHTMGLTTLNLRHRER</sequence>
<feature type="active site" description="Proton donor; for dehydratase activity" evidence="9">
    <location>
        <position position="1544"/>
    </location>
</feature>
<name>A0A286TTC1_9BACT</name>
<dbReference type="Pfam" id="PF22336">
    <property type="entry name" value="RhiE-like_linker"/>
    <property type="match status" value="1"/>
</dbReference>
<organism evidence="13 14">
    <name type="scientific">Candidatus Scalindua japonica</name>
    <dbReference type="NCBI Taxonomy" id="1284222"/>
    <lineage>
        <taxon>Bacteria</taxon>
        <taxon>Pseudomonadati</taxon>
        <taxon>Planctomycetota</taxon>
        <taxon>Candidatus Brocadiia</taxon>
        <taxon>Candidatus Brocadiales</taxon>
        <taxon>Candidatus Scalinduaceae</taxon>
        <taxon>Candidatus Scalindua</taxon>
    </lineage>
</organism>
<dbReference type="Gene3D" id="3.10.129.110">
    <property type="entry name" value="Polyketide synthase dehydratase"/>
    <property type="match status" value="1"/>
</dbReference>
<comment type="subcellular location">
    <subcellularLocation>
        <location evidence="1">Cytoplasm</location>
    </subcellularLocation>
</comment>
<dbReference type="InterPro" id="IPR020841">
    <property type="entry name" value="PKS_Beta-ketoAc_synthase_dom"/>
</dbReference>
<evidence type="ECO:0000313" key="14">
    <source>
        <dbReference type="Proteomes" id="UP000218542"/>
    </source>
</evidence>
<dbReference type="InterPro" id="IPR013968">
    <property type="entry name" value="PKS_KR"/>
</dbReference>
<dbReference type="SUPFAM" id="SSF47336">
    <property type="entry name" value="ACP-like"/>
    <property type="match status" value="2"/>
</dbReference>
<dbReference type="Gene3D" id="1.10.1200.10">
    <property type="entry name" value="ACP-like"/>
    <property type="match status" value="2"/>
</dbReference>
<dbReference type="OrthoDB" id="219272at2"/>
<keyword evidence="5" id="KW-0597">Phosphoprotein</keyword>
<dbReference type="InterPro" id="IPR020807">
    <property type="entry name" value="PKS_DH"/>
</dbReference>
<evidence type="ECO:0000259" key="10">
    <source>
        <dbReference type="PROSITE" id="PS50075"/>
    </source>
</evidence>
<accession>A0A286TTC1</accession>
<dbReference type="PROSITE" id="PS00606">
    <property type="entry name" value="KS3_1"/>
    <property type="match status" value="2"/>
</dbReference>
<dbReference type="InterPro" id="IPR054514">
    <property type="entry name" value="RhiE-like_linker"/>
</dbReference>
<feature type="domain" description="PKS/mFAS DH" evidence="12">
    <location>
        <begin position="1340"/>
        <end position="1632"/>
    </location>
</feature>
<feature type="region of interest" description="C-terminal hotdog fold" evidence="9">
    <location>
        <begin position="1483"/>
        <end position="1632"/>
    </location>
</feature>
<gene>
    <name evidence="13" type="ORF">SCALIN_C01_0073</name>
</gene>
<dbReference type="GO" id="GO:0005737">
    <property type="term" value="C:cytoplasm"/>
    <property type="evidence" value="ECO:0007669"/>
    <property type="project" value="UniProtKB-SubCell"/>
</dbReference>
<dbReference type="InterPro" id="IPR036736">
    <property type="entry name" value="ACP-like_sf"/>
</dbReference>
<dbReference type="SMART" id="SM00825">
    <property type="entry name" value="PKS_KS"/>
    <property type="match status" value="2"/>
</dbReference>
<dbReference type="InterPro" id="IPR042104">
    <property type="entry name" value="PKS_dehydratase_sf"/>
</dbReference>
<reference evidence="14" key="1">
    <citation type="journal article" date="2017" name="Environ. Microbiol. Rep.">
        <title>Genetic Diversity of Marine Anaerobic Ammonium-Oxidizing Bacteria as Revealed by Genomic and Proteomic Analyses of 'Candidatus Scalindua japonica'.</title>
        <authorList>
            <person name="Oshiki M."/>
            <person name="Mizuto K."/>
            <person name="Kimura Z."/>
            <person name="Kindaichi T."/>
            <person name="Satoh H."/>
            <person name="Okabe S."/>
        </authorList>
    </citation>
    <scope>NUCLEOTIDE SEQUENCE [LARGE SCALE GENOMIC DNA]</scope>
    <source>
        <strain evidence="14">husup-a2</strain>
    </source>
</reference>
<evidence type="ECO:0000313" key="13">
    <source>
        <dbReference type="EMBL" id="GAX59142.1"/>
    </source>
</evidence>
<protein>
    <submittedName>
        <fullName evidence="13">Beta-ketoacyl synthase</fullName>
    </submittedName>
</protein>
<evidence type="ECO:0000256" key="3">
    <source>
        <dbReference type="ARBA" id="ARBA00022450"/>
    </source>
</evidence>
<dbReference type="EMBL" id="BAOS01000001">
    <property type="protein sequence ID" value="GAX59142.1"/>
    <property type="molecule type" value="Genomic_DNA"/>
</dbReference>
<keyword evidence="6" id="KW-0808">Transferase</keyword>
<dbReference type="GO" id="GO:0006633">
    <property type="term" value="P:fatty acid biosynthetic process"/>
    <property type="evidence" value="ECO:0007669"/>
    <property type="project" value="InterPro"/>
</dbReference>
<dbReference type="InterPro" id="IPR014030">
    <property type="entry name" value="Ketoacyl_synth_N"/>
</dbReference>
<comment type="function">
    <text evidence="8">Involved in production of the polyketide antibiotic thailandamide.</text>
</comment>
<dbReference type="InterPro" id="IPR057326">
    <property type="entry name" value="KR_dom"/>
</dbReference>
<dbReference type="CDD" id="cd00833">
    <property type="entry name" value="PKS"/>
    <property type="match status" value="2"/>
</dbReference>
<dbReference type="SMART" id="SM01294">
    <property type="entry name" value="PKS_PP_betabranch"/>
    <property type="match status" value="2"/>
</dbReference>
<dbReference type="InterPro" id="IPR049552">
    <property type="entry name" value="PKS_DH_N"/>
</dbReference>
<dbReference type="Gene3D" id="3.40.47.10">
    <property type="match status" value="2"/>
</dbReference>
<dbReference type="Pfam" id="PF21089">
    <property type="entry name" value="PKS_DH_N"/>
    <property type="match status" value="1"/>
</dbReference>
<dbReference type="Pfam" id="PF00109">
    <property type="entry name" value="ketoacyl-synt"/>
    <property type="match status" value="2"/>
</dbReference>